<dbReference type="AlphaFoldDB" id="A0A2S1R3Z5"/>
<keyword evidence="3" id="KW-1185">Reference proteome</keyword>
<dbReference type="EMBL" id="CP015449">
    <property type="protein sequence ID" value="AWH90974.1"/>
    <property type="molecule type" value="Genomic_DNA"/>
</dbReference>
<gene>
    <name evidence="2" type="ORF">A6035_00890</name>
</gene>
<organism evidence="2 3">
    <name type="scientific">Dietzia lutea</name>
    <dbReference type="NCBI Taxonomy" id="546160"/>
    <lineage>
        <taxon>Bacteria</taxon>
        <taxon>Bacillati</taxon>
        <taxon>Actinomycetota</taxon>
        <taxon>Actinomycetes</taxon>
        <taxon>Mycobacteriales</taxon>
        <taxon>Dietziaceae</taxon>
        <taxon>Dietzia</taxon>
    </lineage>
</organism>
<keyword evidence="1" id="KW-0812">Transmembrane</keyword>
<evidence type="ECO:0000313" key="2">
    <source>
        <dbReference type="EMBL" id="AWH90974.1"/>
    </source>
</evidence>
<evidence type="ECO:0000256" key="1">
    <source>
        <dbReference type="SAM" id="Phobius"/>
    </source>
</evidence>
<proteinExistence type="predicted"/>
<feature type="transmembrane region" description="Helical" evidence="1">
    <location>
        <begin position="20"/>
        <end position="43"/>
    </location>
</feature>
<dbReference type="KEGG" id="dlu:A6035_00890"/>
<name>A0A2S1R3Z5_9ACTN</name>
<dbReference type="Proteomes" id="UP000244928">
    <property type="component" value="Chromosome"/>
</dbReference>
<keyword evidence="1" id="KW-1133">Transmembrane helix</keyword>
<protein>
    <recommendedName>
        <fullName evidence="4">DUF4383 domain-containing protein</fullName>
    </recommendedName>
</protein>
<dbReference type="Pfam" id="PF14325">
    <property type="entry name" value="DUF4383"/>
    <property type="match status" value="1"/>
</dbReference>
<feature type="transmembrane region" description="Helical" evidence="1">
    <location>
        <begin position="55"/>
        <end position="74"/>
    </location>
</feature>
<evidence type="ECO:0000313" key="3">
    <source>
        <dbReference type="Proteomes" id="UP000244928"/>
    </source>
</evidence>
<feature type="transmembrane region" description="Helical" evidence="1">
    <location>
        <begin position="86"/>
        <end position="105"/>
    </location>
</feature>
<feature type="transmembrane region" description="Helical" evidence="1">
    <location>
        <begin position="125"/>
        <end position="141"/>
    </location>
</feature>
<evidence type="ECO:0008006" key="4">
    <source>
        <dbReference type="Google" id="ProtNLM"/>
    </source>
</evidence>
<sequence length="161" mass="17114">MTTARSSGLRPTRSPVQIAALVYGIVFLLVGIAGFIPGLTTGYDTMQFAGHHSEAMLFGVFQVSILHNIVHLLYGVAGLILFRTAALARLYLLVGGILYLALWVYGLAVGHDSAANFVPLNDADNWLHLGLGLTMVSLSYLPRAPLSARHTAADNPPASAT</sequence>
<keyword evidence="1" id="KW-0472">Membrane</keyword>
<reference evidence="2 3" key="1">
    <citation type="submission" date="2016-04" db="EMBL/GenBank/DDBJ databases">
        <title>Complete genome sequence of Dietzia lutea YIM 80766T, a strain isolated from desert soil in Egypt.</title>
        <authorList>
            <person name="Zhao J."/>
            <person name="Hu B."/>
            <person name="Geng S."/>
            <person name="Nie Y."/>
            <person name="Tang Y."/>
        </authorList>
    </citation>
    <scope>NUCLEOTIDE SEQUENCE [LARGE SCALE GENOMIC DNA]</scope>
    <source>
        <strain evidence="2 3">YIM 80766</strain>
    </source>
</reference>
<dbReference type="RefSeq" id="WP_108846241.1">
    <property type="nucleotide sequence ID" value="NZ_CP015449.1"/>
</dbReference>
<accession>A0A2S1R3Z5</accession>
<dbReference type="OrthoDB" id="572373at2"/>